<keyword evidence="1" id="KW-1133">Transmembrane helix</keyword>
<dbReference type="AlphaFoldDB" id="A0A165EW58"/>
<name>A0A165EW58_9APHY</name>
<dbReference type="RefSeq" id="XP_040765635.1">
    <property type="nucleotide sequence ID" value="XM_040908596.1"/>
</dbReference>
<dbReference type="InParanoid" id="A0A165EW58"/>
<organism evidence="2 3">
    <name type="scientific">Laetiporus sulphureus 93-53</name>
    <dbReference type="NCBI Taxonomy" id="1314785"/>
    <lineage>
        <taxon>Eukaryota</taxon>
        <taxon>Fungi</taxon>
        <taxon>Dikarya</taxon>
        <taxon>Basidiomycota</taxon>
        <taxon>Agaricomycotina</taxon>
        <taxon>Agaricomycetes</taxon>
        <taxon>Polyporales</taxon>
        <taxon>Laetiporus</taxon>
    </lineage>
</organism>
<evidence type="ECO:0008006" key="4">
    <source>
        <dbReference type="Google" id="ProtNLM"/>
    </source>
</evidence>
<keyword evidence="1" id="KW-0812">Transmembrane</keyword>
<feature type="transmembrane region" description="Helical" evidence="1">
    <location>
        <begin position="27"/>
        <end position="52"/>
    </location>
</feature>
<evidence type="ECO:0000256" key="1">
    <source>
        <dbReference type="SAM" id="Phobius"/>
    </source>
</evidence>
<evidence type="ECO:0000313" key="2">
    <source>
        <dbReference type="EMBL" id="KZT07895.1"/>
    </source>
</evidence>
<reference evidence="2 3" key="1">
    <citation type="journal article" date="2016" name="Mol. Biol. Evol.">
        <title>Comparative Genomics of Early-Diverging Mushroom-Forming Fungi Provides Insights into the Origins of Lignocellulose Decay Capabilities.</title>
        <authorList>
            <person name="Nagy L.G."/>
            <person name="Riley R."/>
            <person name="Tritt A."/>
            <person name="Adam C."/>
            <person name="Daum C."/>
            <person name="Floudas D."/>
            <person name="Sun H."/>
            <person name="Yadav J.S."/>
            <person name="Pangilinan J."/>
            <person name="Larsson K.H."/>
            <person name="Matsuura K."/>
            <person name="Barry K."/>
            <person name="Labutti K."/>
            <person name="Kuo R."/>
            <person name="Ohm R.A."/>
            <person name="Bhattacharya S.S."/>
            <person name="Shirouzu T."/>
            <person name="Yoshinaga Y."/>
            <person name="Martin F.M."/>
            <person name="Grigoriev I.V."/>
            <person name="Hibbett D.S."/>
        </authorList>
    </citation>
    <scope>NUCLEOTIDE SEQUENCE [LARGE SCALE GENOMIC DNA]</scope>
    <source>
        <strain evidence="2 3">93-53</strain>
    </source>
</reference>
<dbReference type="EMBL" id="KV427617">
    <property type="protein sequence ID" value="KZT07895.1"/>
    <property type="molecule type" value="Genomic_DNA"/>
</dbReference>
<dbReference type="STRING" id="1314785.A0A165EW58"/>
<keyword evidence="1" id="KW-0472">Membrane</keyword>
<proteinExistence type="predicted"/>
<evidence type="ECO:0000313" key="3">
    <source>
        <dbReference type="Proteomes" id="UP000076871"/>
    </source>
</evidence>
<gene>
    <name evidence="2" type="ORF">LAESUDRAFT_724363</name>
</gene>
<sequence>MNRQILARWNVKCNRSRLVLVNLNDRLVFWACIGAICSSILSIIVFAGGLFLPTSAPPQPPYYGKALRRPNPYVNLDKVLRNGNYTFPPIMNFPPMVLQINTSDPQRKMREDDRQWRSSYGTVYPDDRHIVISSETSTIVQFRNLDYAMERCILTALLPRHTEPFDPQVSLRDPSTVDVWELDTTTEIARYIPDTWHRAAKRRQLFTTLEFSHAGPSNSSEFHCPSNEFTTLEFACSPTKPDCSVDFWQDQRAVPRGGIYIVQYQSPIPPMEA</sequence>
<dbReference type="GeneID" id="63825625"/>
<dbReference type="Proteomes" id="UP000076871">
    <property type="component" value="Unassembled WGS sequence"/>
</dbReference>
<keyword evidence="3" id="KW-1185">Reference proteome</keyword>
<protein>
    <recommendedName>
        <fullName evidence="4">Ubiquitin 3 binding protein But2 C-terminal domain-containing protein</fullName>
    </recommendedName>
</protein>
<dbReference type="OrthoDB" id="3350619at2759"/>
<accession>A0A165EW58</accession>